<organism evidence="10 11">
    <name type="scientific">Ancylostoma duodenale</name>
    <dbReference type="NCBI Taxonomy" id="51022"/>
    <lineage>
        <taxon>Eukaryota</taxon>
        <taxon>Metazoa</taxon>
        <taxon>Ecdysozoa</taxon>
        <taxon>Nematoda</taxon>
        <taxon>Chromadorea</taxon>
        <taxon>Rhabditida</taxon>
        <taxon>Rhabditina</taxon>
        <taxon>Rhabditomorpha</taxon>
        <taxon>Strongyloidea</taxon>
        <taxon>Ancylostomatidae</taxon>
        <taxon>Ancylostomatinae</taxon>
        <taxon>Ancylostoma</taxon>
    </lineage>
</organism>
<feature type="domain" description="Ubiquinol-cytochrome C reductase hinge" evidence="9">
    <location>
        <begin position="13"/>
        <end position="53"/>
    </location>
</feature>
<comment type="similarity">
    <text evidence="2">Belongs to the UQCRH/QCR6 family.</text>
</comment>
<keyword evidence="11" id="KW-1185">Reference proteome</keyword>
<keyword evidence="7" id="KW-0496">Mitochondrion</keyword>
<evidence type="ECO:0000256" key="3">
    <source>
        <dbReference type="ARBA" id="ARBA00022448"/>
    </source>
</evidence>
<dbReference type="InterPro" id="IPR023184">
    <property type="entry name" value="Ubol_cytC_Rdtase_hinge_dom"/>
</dbReference>
<keyword evidence="8" id="KW-0472">Membrane</keyword>
<dbReference type="GO" id="GO:0005743">
    <property type="term" value="C:mitochondrial inner membrane"/>
    <property type="evidence" value="ECO:0007669"/>
    <property type="project" value="UniProtKB-SubCell"/>
</dbReference>
<evidence type="ECO:0000256" key="4">
    <source>
        <dbReference type="ARBA" id="ARBA00022660"/>
    </source>
</evidence>
<reference evidence="10 11" key="1">
    <citation type="submission" date="2013-12" db="EMBL/GenBank/DDBJ databases">
        <title>Draft genome of the parsitic nematode Ancylostoma duodenale.</title>
        <authorList>
            <person name="Mitreva M."/>
        </authorList>
    </citation>
    <scope>NUCLEOTIDE SEQUENCE [LARGE SCALE GENOMIC DNA]</scope>
    <source>
        <strain evidence="10 11">Zhejiang</strain>
    </source>
</reference>
<dbReference type="SUPFAM" id="SSF81531">
    <property type="entry name" value="Non-heme 11 kDa protein of cytochrome bc1 complex (Ubiquinol-cytochrome c reductase)"/>
    <property type="match status" value="1"/>
</dbReference>
<dbReference type="Gene3D" id="1.10.287.20">
    <property type="entry name" value="Ubiquinol-cytochrome C reductase hinge domain"/>
    <property type="match status" value="1"/>
</dbReference>
<comment type="subcellular location">
    <subcellularLocation>
        <location evidence="1">Mitochondrion inner membrane</location>
    </subcellularLocation>
</comment>
<sequence length="78" mass="8987">MPGDDEPLQEGVDQVQQWRDRCAEQFTDLKARLDECNDRVNSRKETTETCVERRLSYPGYDGDGHRDATVLEWLGIDG</sequence>
<dbReference type="Pfam" id="PF02320">
    <property type="entry name" value="UCR_hinge"/>
    <property type="match status" value="1"/>
</dbReference>
<keyword evidence="6" id="KW-0249">Electron transport</keyword>
<evidence type="ECO:0000256" key="6">
    <source>
        <dbReference type="ARBA" id="ARBA00022982"/>
    </source>
</evidence>
<evidence type="ECO:0000313" key="10">
    <source>
        <dbReference type="EMBL" id="KIH63491.1"/>
    </source>
</evidence>
<dbReference type="AlphaFoldDB" id="A0A0C2H259"/>
<dbReference type="Proteomes" id="UP000054047">
    <property type="component" value="Unassembled WGS sequence"/>
</dbReference>
<evidence type="ECO:0000256" key="2">
    <source>
        <dbReference type="ARBA" id="ARBA00006498"/>
    </source>
</evidence>
<evidence type="ECO:0000313" key="11">
    <source>
        <dbReference type="Proteomes" id="UP000054047"/>
    </source>
</evidence>
<keyword evidence="4" id="KW-0679">Respiratory chain</keyword>
<keyword evidence="5" id="KW-0999">Mitochondrion inner membrane</keyword>
<evidence type="ECO:0000256" key="5">
    <source>
        <dbReference type="ARBA" id="ARBA00022792"/>
    </source>
</evidence>
<dbReference type="InterPro" id="IPR036811">
    <property type="entry name" value="Ubol_cytC_Rdtase_hinge_dom_sf"/>
</dbReference>
<evidence type="ECO:0000256" key="1">
    <source>
        <dbReference type="ARBA" id="ARBA00004273"/>
    </source>
</evidence>
<dbReference type="OrthoDB" id="405848at2759"/>
<evidence type="ECO:0000259" key="9">
    <source>
        <dbReference type="Pfam" id="PF02320"/>
    </source>
</evidence>
<proteinExistence type="inferred from homology"/>
<evidence type="ECO:0000256" key="7">
    <source>
        <dbReference type="ARBA" id="ARBA00023128"/>
    </source>
</evidence>
<keyword evidence="3" id="KW-0813">Transport</keyword>
<accession>A0A0C2H259</accession>
<dbReference type="EMBL" id="KN728619">
    <property type="protein sequence ID" value="KIH63491.1"/>
    <property type="molecule type" value="Genomic_DNA"/>
</dbReference>
<gene>
    <name evidence="10" type="ORF">ANCDUO_06206</name>
</gene>
<protein>
    <recommendedName>
        <fullName evidence="9">Ubiquinol-cytochrome C reductase hinge domain-containing protein</fullName>
    </recommendedName>
</protein>
<evidence type="ECO:0000256" key="8">
    <source>
        <dbReference type="ARBA" id="ARBA00023136"/>
    </source>
</evidence>
<name>A0A0C2H259_9BILA</name>